<evidence type="ECO:0000256" key="2">
    <source>
        <dbReference type="ARBA" id="ARBA00022448"/>
    </source>
</evidence>
<dbReference type="STRING" id="1150112.SAMN04487893_105166"/>
<keyword evidence="6" id="KW-0592">Phosphate transport</keyword>
<comment type="subcellular location">
    <subcellularLocation>
        <location evidence="1 6">Membrane</location>
        <topology evidence="1 6">Multi-pass membrane protein</topology>
    </subcellularLocation>
</comment>
<feature type="transmembrane region" description="Helical" evidence="6">
    <location>
        <begin position="112"/>
        <end position="131"/>
    </location>
</feature>
<gene>
    <name evidence="7" type="ORF">SAMN04487893_105166</name>
</gene>
<protein>
    <recommendedName>
        <fullName evidence="6">Phosphate transporter</fullName>
    </recommendedName>
</protein>
<accession>A0A1I3QE88</accession>
<keyword evidence="4 6" id="KW-1133">Transmembrane helix</keyword>
<dbReference type="EMBL" id="FORU01000005">
    <property type="protein sequence ID" value="SFJ31869.1"/>
    <property type="molecule type" value="Genomic_DNA"/>
</dbReference>
<keyword evidence="5 6" id="KW-0472">Membrane</keyword>
<dbReference type="Pfam" id="PF01384">
    <property type="entry name" value="PHO4"/>
    <property type="match status" value="1"/>
</dbReference>
<name>A0A1I3QE88_9FLAO</name>
<feature type="transmembrane region" description="Helical" evidence="6">
    <location>
        <begin position="275"/>
        <end position="292"/>
    </location>
</feature>
<dbReference type="OrthoDB" id="1110016at2"/>
<evidence type="ECO:0000313" key="8">
    <source>
        <dbReference type="Proteomes" id="UP000243887"/>
    </source>
</evidence>
<dbReference type="Proteomes" id="UP000243887">
    <property type="component" value="Unassembled WGS sequence"/>
</dbReference>
<dbReference type="PANTHER" id="PTHR11101:SF16">
    <property type="entry name" value="PHOSPHATE TRANSPORTER"/>
    <property type="match status" value="1"/>
</dbReference>
<feature type="transmembrane region" description="Helical" evidence="6">
    <location>
        <begin position="228"/>
        <end position="247"/>
    </location>
</feature>
<evidence type="ECO:0000313" key="7">
    <source>
        <dbReference type="EMBL" id="SFJ31869.1"/>
    </source>
</evidence>
<dbReference type="RefSeq" id="WP_090678644.1">
    <property type="nucleotide sequence ID" value="NZ_FORU01000005.1"/>
</dbReference>
<evidence type="ECO:0000256" key="4">
    <source>
        <dbReference type="ARBA" id="ARBA00022989"/>
    </source>
</evidence>
<keyword evidence="3 6" id="KW-0812">Transmembrane</keyword>
<dbReference type="AlphaFoldDB" id="A0A1I3QE88"/>
<evidence type="ECO:0000256" key="3">
    <source>
        <dbReference type="ARBA" id="ARBA00022692"/>
    </source>
</evidence>
<feature type="transmembrane region" description="Helical" evidence="6">
    <location>
        <begin position="152"/>
        <end position="174"/>
    </location>
</feature>
<dbReference type="PANTHER" id="PTHR11101">
    <property type="entry name" value="PHOSPHATE TRANSPORTER"/>
    <property type="match status" value="1"/>
</dbReference>
<sequence>MEQIFLVMLIALAILAVIDLTVGVSNDAVNFLNSAIGSKAVPFKLIMIVATLGILVGALFSGGMMEIARSGIFVPSMFSFNDVMVIFLAVMITDVLLLDVFNTMGLPTSTTVSIVFELLGAAVCLAIYKIVTEDGIWATLPQYINTEKATEIVVSILLSVLLSFTLGGLVQYVSRLFFTFDVNKKLKYYGAVFGGIAITAITFFILIKGLKGASFISSEMRGWINNNQMTIVAVSFVFWTLLSQILMSLFRVHILKVIIVVGTFALALAFAGNDLVNFIGVPIAAFQSYEFFMASGMSPDNYMMHKLGEENVVAPFYFLLIAGLVMVYTLWTSKKAKNVIETELTLSRQDTGSTAEKFTPNSLSKIIVRGFVRVGLAFSYLLPNSLQDKLDRRFEQLEKPKKKDKKNEEEPAFDMVRASVNLMVASILISIGTSMKLPLSTTYVTFMVAMGTSFADRAWDRDTAVYRVAGVFNVIGGWFVTAIVAFVAAFVTAYILKLGEVFALVGLLILVGILLYRSNKVHQRKTKEKATNLSNLNTIDIVTIQEVISESSAKIASVISRSKEIYTDVIDSIGLQELSKLKSSKKKLKKLEKEVDALKGDVYFFIKNLDDTSVEASKFYILTLGHLQDIIKAISFIAQNGFTHVDNNHKKLKFNQIRDLKNTDQLLQDLFDKIEKTFSTEQFDHIETLLEDREELSLYVDRLIQKQIVRIRTTETSPKNSKLYFSILFETDILIKSTIGLLELFKDLEVGGRRK</sequence>
<keyword evidence="2 6" id="KW-0813">Transport</keyword>
<evidence type="ECO:0000256" key="5">
    <source>
        <dbReference type="ARBA" id="ARBA00023136"/>
    </source>
</evidence>
<dbReference type="GO" id="GO:0005315">
    <property type="term" value="F:phosphate transmembrane transporter activity"/>
    <property type="evidence" value="ECO:0007669"/>
    <property type="project" value="InterPro"/>
</dbReference>
<dbReference type="GO" id="GO:0016020">
    <property type="term" value="C:membrane"/>
    <property type="evidence" value="ECO:0007669"/>
    <property type="project" value="UniProtKB-SubCell"/>
</dbReference>
<feature type="transmembrane region" description="Helical" evidence="6">
    <location>
        <begin position="72"/>
        <end position="92"/>
    </location>
</feature>
<proteinExistence type="inferred from homology"/>
<dbReference type="InterPro" id="IPR001204">
    <property type="entry name" value="Phos_transporter"/>
</dbReference>
<feature type="transmembrane region" description="Helical" evidence="6">
    <location>
        <begin position="501"/>
        <end position="519"/>
    </location>
</feature>
<feature type="transmembrane region" description="Helical" evidence="6">
    <location>
        <begin position="312"/>
        <end position="331"/>
    </location>
</feature>
<evidence type="ECO:0000256" key="6">
    <source>
        <dbReference type="RuleBase" id="RU363058"/>
    </source>
</evidence>
<dbReference type="GO" id="GO:0035435">
    <property type="term" value="P:phosphate ion transmembrane transport"/>
    <property type="evidence" value="ECO:0007669"/>
    <property type="project" value="TreeGrafter"/>
</dbReference>
<comment type="similarity">
    <text evidence="6">Belongs to the inorganic phosphate transporter (PiT) (TC 2.A.20) family.</text>
</comment>
<reference evidence="8" key="1">
    <citation type="submission" date="2016-10" db="EMBL/GenBank/DDBJ databases">
        <authorList>
            <person name="Varghese N."/>
            <person name="Submissions S."/>
        </authorList>
    </citation>
    <scope>NUCLEOTIDE SEQUENCE [LARGE SCALE GENOMIC DNA]</scope>
    <source>
        <strain evidence="8">DSM 26542</strain>
    </source>
</reference>
<feature type="transmembrane region" description="Helical" evidence="6">
    <location>
        <begin position="39"/>
        <end position="60"/>
    </location>
</feature>
<evidence type="ECO:0000256" key="1">
    <source>
        <dbReference type="ARBA" id="ARBA00004141"/>
    </source>
</evidence>
<keyword evidence="8" id="KW-1185">Reference proteome</keyword>
<feature type="transmembrane region" description="Helical" evidence="6">
    <location>
        <begin position="186"/>
        <end position="207"/>
    </location>
</feature>
<organism evidence="7 8">
    <name type="scientific">Myroides guanonis</name>
    <dbReference type="NCBI Taxonomy" id="1150112"/>
    <lineage>
        <taxon>Bacteria</taxon>
        <taxon>Pseudomonadati</taxon>
        <taxon>Bacteroidota</taxon>
        <taxon>Flavobacteriia</taxon>
        <taxon>Flavobacteriales</taxon>
        <taxon>Flavobacteriaceae</taxon>
        <taxon>Myroides</taxon>
    </lineage>
</organism>
<feature type="transmembrane region" description="Helical" evidence="6">
    <location>
        <begin position="471"/>
        <end position="495"/>
    </location>
</feature>
<feature type="transmembrane region" description="Helical" evidence="6">
    <location>
        <begin position="253"/>
        <end position="270"/>
    </location>
</feature>